<dbReference type="EMBL" id="JACASE010000002">
    <property type="protein sequence ID" value="KAF6496205.1"/>
    <property type="molecule type" value="Genomic_DNA"/>
</dbReference>
<feature type="region of interest" description="Disordered" evidence="1">
    <location>
        <begin position="26"/>
        <end position="83"/>
    </location>
</feature>
<dbReference type="AlphaFoldDB" id="A0A7J8JIS6"/>
<feature type="compositionally biased region" description="Polar residues" evidence="1">
    <location>
        <begin position="36"/>
        <end position="45"/>
    </location>
</feature>
<accession>A0A7J8JIS6</accession>
<dbReference type="Proteomes" id="UP000593571">
    <property type="component" value="Unassembled WGS sequence"/>
</dbReference>
<sequence>MTEMQCFVNWTKRRSTSLCWVLSGDLLSPPTEKAPGNTTSRTDASQPPLPTPPLPAHPPLGRSGRAVTGKARQGPGPTQTSSQVPWVLCVPLQHTKPGQLGSLLSERPESKLDVYQVSRGLPWTPSLSPLRFQANPNSWQFHLPKMSQVHSSHLSLPPP</sequence>
<evidence type="ECO:0000313" key="3">
    <source>
        <dbReference type="Proteomes" id="UP000593571"/>
    </source>
</evidence>
<evidence type="ECO:0000256" key="1">
    <source>
        <dbReference type="SAM" id="MobiDB-lite"/>
    </source>
</evidence>
<keyword evidence="3" id="KW-1185">Reference proteome</keyword>
<reference evidence="2 3" key="1">
    <citation type="journal article" date="2020" name="Nature">
        <title>Six reference-quality genomes reveal evolution of bat adaptations.</title>
        <authorList>
            <person name="Jebb D."/>
            <person name="Huang Z."/>
            <person name="Pippel M."/>
            <person name="Hughes G.M."/>
            <person name="Lavrichenko K."/>
            <person name="Devanna P."/>
            <person name="Winkler S."/>
            <person name="Jermiin L.S."/>
            <person name="Skirmuntt E.C."/>
            <person name="Katzourakis A."/>
            <person name="Burkitt-Gray L."/>
            <person name="Ray D.A."/>
            <person name="Sullivan K.A.M."/>
            <person name="Roscito J.G."/>
            <person name="Kirilenko B.M."/>
            <person name="Davalos L.M."/>
            <person name="Corthals A.P."/>
            <person name="Power M.L."/>
            <person name="Jones G."/>
            <person name="Ransome R.D."/>
            <person name="Dechmann D.K.N."/>
            <person name="Locatelli A.G."/>
            <person name="Puechmaille S.J."/>
            <person name="Fedrigo O."/>
            <person name="Jarvis E.D."/>
            <person name="Hiller M."/>
            <person name="Vernes S.C."/>
            <person name="Myers E.W."/>
            <person name="Teeling E.C."/>
        </authorList>
    </citation>
    <scope>NUCLEOTIDE SEQUENCE [LARGE SCALE GENOMIC DNA]</scope>
    <source>
        <strain evidence="2">MRouAeg1</strain>
        <tissue evidence="2">Muscle</tissue>
    </source>
</reference>
<gene>
    <name evidence="2" type="ORF">HJG63_010430</name>
</gene>
<evidence type="ECO:0000313" key="2">
    <source>
        <dbReference type="EMBL" id="KAF6496205.1"/>
    </source>
</evidence>
<organism evidence="2 3">
    <name type="scientific">Rousettus aegyptiacus</name>
    <name type="common">Egyptian fruit bat</name>
    <name type="synonym">Pteropus aegyptiacus</name>
    <dbReference type="NCBI Taxonomy" id="9407"/>
    <lineage>
        <taxon>Eukaryota</taxon>
        <taxon>Metazoa</taxon>
        <taxon>Chordata</taxon>
        <taxon>Craniata</taxon>
        <taxon>Vertebrata</taxon>
        <taxon>Euteleostomi</taxon>
        <taxon>Mammalia</taxon>
        <taxon>Eutheria</taxon>
        <taxon>Laurasiatheria</taxon>
        <taxon>Chiroptera</taxon>
        <taxon>Yinpterochiroptera</taxon>
        <taxon>Pteropodoidea</taxon>
        <taxon>Pteropodidae</taxon>
        <taxon>Rousettinae</taxon>
        <taxon>Rousettus</taxon>
    </lineage>
</organism>
<feature type="compositionally biased region" description="Pro residues" evidence="1">
    <location>
        <begin position="47"/>
        <end position="58"/>
    </location>
</feature>
<protein>
    <submittedName>
        <fullName evidence="2">Uncharacterized protein</fullName>
    </submittedName>
</protein>
<name>A0A7J8JIS6_ROUAE</name>
<comment type="caution">
    <text evidence="2">The sequence shown here is derived from an EMBL/GenBank/DDBJ whole genome shotgun (WGS) entry which is preliminary data.</text>
</comment>
<proteinExistence type="predicted"/>